<feature type="transmembrane region" description="Helical" evidence="1">
    <location>
        <begin position="33"/>
        <end position="55"/>
    </location>
</feature>
<protein>
    <recommendedName>
        <fullName evidence="4">CcmD family protein</fullName>
    </recommendedName>
</protein>
<keyword evidence="3" id="KW-1185">Reference proteome</keyword>
<reference evidence="3" key="1">
    <citation type="journal article" date="2019" name="Int. J. Syst. Evol. Microbiol.">
        <title>The Global Catalogue of Microorganisms (GCM) 10K type strain sequencing project: providing services to taxonomists for standard genome sequencing and annotation.</title>
        <authorList>
            <consortium name="The Broad Institute Genomics Platform"/>
            <consortium name="The Broad Institute Genome Sequencing Center for Infectious Disease"/>
            <person name="Wu L."/>
            <person name="Ma J."/>
        </authorList>
    </citation>
    <scope>NUCLEOTIDE SEQUENCE [LARGE SCALE GENOMIC DNA]</scope>
    <source>
        <strain evidence="3">CCUG 62215</strain>
    </source>
</reference>
<evidence type="ECO:0000313" key="3">
    <source>
        <dbReference type="Proteomes" id="UP001597013"/>
    </source>
</evidence>
<accession>A0ABW3N8E4</accession>
<sequence>MKIFTIIASIIAIALIAFNVTKLNFDNLLQGESAIAIITILAALCAIVLLQIFRISKKIEKLDKKH</sequence>
<evidence type="ECO:0008006" key="4">
    <source>
        <dbReference type="Google" id="ProtNLM"/>
    </source>
</evidence>
<gene>
    <name evidence="2" type="ORF">ACFQ1Q_06190</name>
</gene>
<evidence type="ECO:0000256" key="1">
    <source>
        <dbReference type="SAM" id="Phobius"/>
    </source>
</evidence>
<organism evidence="2 3">
    <name type="scientific">Winogradskyella litorisediminis</name>
    <dbReference type="NCBI Taxonomy" id="1156618"/>
    <lineage>
        <taxon>Bacteria</taxon>
        <taxon>Pseudomonadati</taxon>
        <taxon>Bacteroidota</taxon>
        <taxon>Flavobacteriia</taxon>
        <taxon>Flavobacteriales</taxon>
        <taxon>Flavobacteriaceae</taxon>
        <taxon>Winogradskyella</taxon>
    </lineage>
</organism>
<evidence type="ECO:0000313" key="2">
    <source>
        <dbReference type="EMBL" id="MFD1062830.1"/>
    </source>
</evidence>
<comment type="caution">
    <text evidence="2">The sequence shown here is derived from an EMBL/GenBank/DDBJ whole genome shotgun (WGS) entry which is preliminary data.</text>
</comment>
<name>A0ABW3N8E4_9FLAO</name>
<dbReference type="RefSeq" id="WP_386129040.1">
    <property type="nucleotide sequence ID" value="NZ_JBHTJL010000009.1"/>
</dbReference>
<dbReference type="EMBL" id="JBHTJL010000009">
    <property type="protein sequence ID" value="MFD1062830.1"/>
    <property type="molecule type" value="Genomic_DNA"/>
</dbReference>
<proteinExistence type="predicted"/>
<keyword evidence="1" id="KW-0472">Membrane</keyword>
<keyword evidence="1" id="KW-0812">Transmembrane</keyword>
<keyword evidence="1" id="KW-1133">Transmembrane helix</keyword>
<dbReference type="Proteomes" id="UP001597013">
    <property type="component" value="Unassembled WGS sequence"/>
</dbReference>